<name>A0A4V1AGZ4_9FLAO</name>
<keyword evidence="2" id="KW-1185">Reference proteome</keyword>
<dbReference type="Proteomes" id="UP000291124">
    <property type="component" value="Chromosome"/>
</dbReference>
<organism evidence="1 2">
    <name type="scientific">Flavobacterium nackdongense</name>
    <dbReference type="NCBI Taxonomy" id="2547394"/>
    <lineage>
        <taxon>Bacteria</taxon>
        <taxon>Pseudomonadati</taxon>
        <taxon>Bacteroidota</taxon>
        <taxon>Flavobacteriia</taxon>
        <taxon>Flavobacteriales</taxon>
        <taxon>Flavobacteriaceae</taxon>
        <taxon>Flavobacterium</taxon>
    </lineage>
</organism>
<evidence type="ECO:0000313" key="2">
    <source>
        <dbReference type="Proteomes" id="UP000291124"/>
    </source>
</evidence>
<dbReference type="OrthoDB" id="712930at2"/>
<dbReference type="RefSeq" id="WP_133277268.1">
    <property type="nucleotide sequence ID" value="NZ_CP037933.1"/>
</dbReference>
<reference evidence="2" key="1">
    <citation type="submission" date="2019-03" db="EMBL/GenBank/DDBJ databases">
        <title>Flavobacterium sp.</title>
        <authorList>
            <person name="Kim H."/>
        </authorList>
    </citation>
    <scope>NUCLEOTIDE SEQUENCE [LARGE SCALE GENOMIC DNA]</scope>
    <source>
        <strain evidence="2">GS13</strain>
    </source>
</reference>
<dbReference type="EMBL" id="CP037933">
    <property type="protein sequence ID" value="QBN19752.1"/>
    <property type="molecule type" value="Genomic_DNA"/>
</dbReference>
<proteinExistence type="predicted"/>
<gene>
    <name evidence="1" type="ORF">E1750_13380</name>
</gene>
<evidence type="ECO:0000313" key="1">
    <source>
        <dbReference type="EMBL" id="QBN19752.1"/>
    </source>
</evidence>
<dbReference type="KEGG" id="fnk:E1750_13380"/>
<accession>A0A4V1AGZ4</accession>
<dbReference type="SUPFAM" id="SSF81901">
    <property type="entry name" value="HCP-like"/>
    <property type="match status" value="1"/>
</dbReference>
<protein>
    <submittedName>
        <fullName evidence="1">Uncharacterized protein</fullName>
    </submittedName>
</protein>
<dbReference type="AlphaFoldDB" id="A0A4V1AGZ4"/>
<sequence length="342" mass="40627">MTTILIFIIIITLFIFLISNAKTNNKNNNKQGDLKRSSYDGAIPIDIKLDRCDYICNDPSKYKFHLMIYHYISKDQVKQISLQQIANSFNCHSSDAKEVFFKKLRTFKLEFVIKKRDERVYEMHKHLQSRNLTIKPEDTPAAFMEEWINEYIENKEYQYRKRTKLEVIEDIVALYPEYGKIIILGNKELEEKYLDDNPFVLDLIMDELAYSDEPAERCRLKAIKVRWNDDDFKEAFRIIDLGLEFNDPYTEPFLYSLKVDCFEKLSNYTLALENMNKAIESIQKNLPDNFYQICCFYKTRSEIKDKLNDIIGAMQDKEKAEIFDSKYEANKTADENYNDLPF</sequence>